<feature type="non-terminal residue" evidence="1">
    <location>
        <position position="1"/>
    </location>
</feature>
<feature type="non-terminal residue" evidence="1">
    <location>
        <position position="621"/>
    </location>
</feature>
<evidence type="ECO:0008006" key="2">
    <source>
        <dbReference type="Google" id="ProtNLM"/>
    </source>
</evidence>
<reference evidence="1" key="1">
    <citation type="submission" date="2018-05" db="EMBL/GenBank/DDBJ databases">
        <authorList>
            <person name="Lanie J.A."/>
            <person name="Ng W.-L."/>
            <person name="Kazmierczak K.M."/>
            <person name="Andrzejewski T.M."/>
            <person name="Davidsen T.M."/>
            <person name="Wayne K.J."/>
            <person name="Tettelin H."/>
            <person name="Glass J.I."/>
            <person name="Rusch D."/>
            <person name="Podicherti R."/>
            <person name="Tsui H.-C.T."/>
            <person name="Winkler M.E."/>
        </authorList>
    </citation>
    <scope>NUCLEOTIDE SEQUENCE</scope>
</reference>
<sequence length="621" mass="68573">ATNADFSFKYDITDPVLDVPFEVTGATSLTDIANNGHFNGDGGTAEDVEVVFNWADSDNTDDNDNNIHDYDEVDFNQDDIAITIDGEDFTAISGYVANGFYSSNSTNDYELSFFVTQSITLDRILLRKPSDGAFPSFQIYLKDADEQEILRSDTQQFLQNTYLYIFPDFRIPGPEEGEERAYYRLGRDYIEGTSALRTSPLNNPGGSGYPYQSNPEGIVEIDGYYYNGNLYTSIYPYFYGFQFTVDHLSGPNDNNDYTFTIPSTEFEEFEETTVVITVAQNGVADLAGNTAPAADETFTFNYDVIAPSIEITTPTIAVDPARTNQSTVQVRFTWDDDMTPDSFTAADFVDNIDPGPPAVTISSFTSSSPRIYNMELTLMDAAEGPIEFTVPQNAAFDDALNAGPDIDNGVDYTFTYDNTNPELDPDEPITVTTKDTDVDIPEDGTYNGDEDVRVKFNWDEGTTFQISDIKLENEDNEEIVLDQKTVDYTDDIQPIWNTSCISCHTSSHSSGLNLMAGNSFGELVDVPSEEVVYNGALRVASGAPGSSVLYDKITNGGTYGGQMPPSDLITSANRTLVQTWITELASDNSLFFSEYAEGSWYNKYLEIYNGTGASVDLSNFS</sequence>
<dbReference type="AlphaFoldDB" id="A0A382D0D0"/>
<proteinExistence type="predicted"/>
<gene>
    <name evidence="1" type="ORF">METZ01_LOCUS184639</name>
</gene>
<evidence type="ECO:0000313" key="1">
    <source>
        <dbReference type="EMBL" id="SVB31785.1"/>
    </source>
</evidence>
<accession>A0A382D0D0</accession>
<name>A0A382D0D0_9ZZZZ</name>
<protein>
    <recommendedName>
        <fullName evidence="2">Cytochrome c domain-containing protein</fullName>
    </recommendedName>
</protein>
<dbReference type="EMBL" id="UINC01036985">
    <property type="protein sequence ID" value="SVB31785.1"/>
    <property type="molecule type" value="Genomic_DNA"/>
</dbReference>
<organism evidence="1">
    <name type="scientific">marine metagenome</name>
    <dbReference type="NCBI Taxonomy" id="408172"/>
    <lineage>
        <taxon>unclassified sequences</taxon>
        <taxon>metagenomes</taxon>
        <taxon>ecological metagenomes</taxon>
    </lineage>
</organism>